<gene>
    <name evidence="1" type="ORF">BOH66_03705</name>
</gene>
<reference evidence="1 2" key="1">
    <citation type="submission" date="2016-12" db="EMBL/GenBank/DDBJ databases">
        <title>Complete genome sequence of Microbacterium aurum KACC 15219.</title>
        <authorList>
            <person name="Jung Y."/>
            <person name="Shin J.-H."/>
            <person name="Lee Y.-J."/>
            <person name="Yi H."/>
            <person name="Bahn Y.-S."/>
            <person name="Kim J.F."/>
            <person name="Lee D.-W."/>
        </authorList>
    </citation>
    <scope>NUCLEOTIDE SEQUENCE [LARGE SCALE GENOMIC DNA]</scope>
    <source>
        <strain evidence="1 2">KACC 15219</strain>
    </source>
</reference>
<evidence type="ECO:0000313" key="1">
    <source>
        <dbReference type="EMBL" id="APZ33478.1"/>
    </source>
</evidence>
<dbReference type="AlphaFoldDB" id="A0A1P8U5T6"/>
<sequence length="106" mass="11738">MHDNALSVTLNDAPDLPSVVLQALYRITGRSSGELRRSILAHEPVYTAALFGNDHIDVVPRLEKTIAYLDELGLPLTLHEWVDGERDEVSRETLRGILEGSGGQYL</sequence>
<dbReference type="KEGG" id="maur:BOH66_03705"/>
<proteinExistence type="predicted"/>
<accession>A0A1P8U5T6</accession>
<dbReference type="EMBL" id="CP018762">
    <property type="protein sequence ID" value="APZ33478.1"/>
    <property type="molecule type" value="Genomic_DNA"/>
</dbReference>
<dbReference type="Proteomes" id="UP000187185">
    <property type="component" value="Chromosome"/>
</dbReference>
<keyword evidence="2" id="KW-1185">Reference proteome</keyword>
<dbReference type="RefSeq" id="WP_076689406.1">
    <property type="nucleotide sequence ID" value="NZ_CP018762.1"/>
</dbReference>
<dbReference type="OrthoDB" id="5069955at2"/>
<organism evidence="1 2">
    <name type="scientific">Microbacterium aurum</name>
    <dbReference type="NCBI Taxonomy" id="36805"/>
    <lineage>
        <taxon>Bacteria</taxon>
        <taxon>Bacillati</taxon>
        <taxon>Actinomycetota</taxon>
        <taxon>Actinomycetes</taxon>
        <taxon>Micrococcales</taxon>
        <taxon>Microbacteriaceae</taxon>
        <taxon>Microbacterium</taxon>
    </lineage>
</organism>
<evidence type="ECO:0000313" key="2">
    <source>
        <dbReference type="Proteomes" id="UP000187185"/>
    </source>
</evidence>
<protein>
    <submittedName>
        <fullName evidence="1">Uncharacterized protein</fullName>
    </submittedName>
</protein>
<name>A0A1P8U5T6_9MICO</name>